<dbReference type="Gene3D" id="2.60.40.10">
    <property type="entry name" value="Immunoglobulins"/>
    <property type="match status" value="5"/>
</dbReference>
<evidence type="ECO:0000313" key="4">
    <source>
        <dbReference type="Proteomes" id="UP000050833"/>
    </source>
</evidence>
<dbReference type="Proteomes" id="UP000050833">
    <property type="component" value="Unassembled WGS sequence"/>
</dbReference>
<dbReference type="Gene3D" id="2.60.40.1080">
    <property type="match status" value="1"/>
</dbReference>
<comment type="caution">
    <text evidence="3">The sequence shown here is derived from an EMBL/GenBank/DDBJ whole genome shotgun (WGS) entry which is preliminary data.</text>
</comment>
<dbReference type="PANTHER" id="PTHR46013">
    <property type="entry name" value="VASCULAR CELL ADHESION MOLECULE 1"/>
    <property type="match status" value="1"/>
</dbReference>
<dbReference type="Pfam" id="PF02368">
    <property type="entry name" value="Big_2"/>
    <property type="match status" value="1"/>
</dbReference>
<dbReference type="InterPro" id="IPR008964">
    <property type="entry name" value="Invasin/intimin_cell_adhesion"/>
</dbReference>
<protein>
    <recommendedName>
        <fullName evidence="2">Ig-like domain-containing protein</fullName>
    </recommendedName>
</protein>
<dbReference type="EMBL" id="LLKB01000005">
    <property type="protein sequence ID" value="KQC84980.1"/>
    <property type="molecule type" value="Genomic_DNA"/>
</dbReference>
<proteinExistence type="predicted"/>
<feature type="domain" description="Ig-like" evidence="2">
    <location>
        <begin position="1171"/>
        <end position="1230"/>
    </location>
</feature>
<dbReference type="RefSeq" id="WP_055944329.1">
    <property type="nucleotide sequence ID" value="NZ_JAQDCV010000014.1"/>
</dbReference>
<dbReference type="SMART" id="SM00409">
    <property type="entry name" value="IG"/>
    <property type="match status" value="5"/>
</dbReference>
<sequence length="1742" mass="195343">MKEENKKSRVKVLSLILVLAMVISLMPVGSVNVGAADKVSVQAVQSTDDVDSNGYSYQFITKVKKGFSNGSDMLAYAKYKKQQSVKRGGNIGFEYVCISAVSNATGSSISASLNKDVDTLTAKELKEEVAYASKLAIKSKLRLTANWSVNGIKIDDVTTDSLNTSTALHEHIDFYEKEAEFKVIFCNSIGELNKSITMKVTSWTDPVSEVTGLDSEERNLVGSNNNVISKSINLKLPGFTLNKNFPTNHAITVQKYRIEKYNATSRQKWSVEKDIAAYEGESQTYAFQAKKNETARYRVSLYYAYNSYDKDLIYQSDYKYVTLNFLKCPFSENMSLKSDDIYAAVGEDVVLDSDICINRGYQAEYIWQKLNSQENAFEDIADAKSAVYEIKNIKSEDFGDYRCVVKAYKGTGEDKKYITSKTLTYYLTDKKKFMINKTSDTDEDSAVPVYKPINSEAELSLDVKVNSGYKASFQWFKQGKDYSTMEMIDGATEASYKLNVTADSFTKYSVKMTVTNENDASDSETHEYSYRIWEDPQIEKVYTSGASDNDFYLKEGEDLVIVANKYKCNSNYTLVYEWYRYDILDGGKSYKNTKIEGTTGNVLTIKDHKNTDETNYRYYVKAYRNGESETHRGSETEIYRVYNYGRDKQSNLSVSHATNDTFYKHDGEPVSMGVKAECDNADCYDISYSWFLNGEELHDADGNTYNTPTYSVDKLAYGLYGKYTCMVTAKAKENSYAKTESAEATAEFTVNEASGYRVNSPSKTNVNGKNTGDTITLTANVSTVDDKEYPITYAWYKKVADPYDGNYGEYVKVGSAKDFTITLSKYDFTQYECYINDGLNSKATILDYFVNAPEDRFKLVSVTGNNTYKVMDGEKVTLEARAVIPDASDTITYQWYRNGGVIDGATDMNYTIDSVSENDINATFLCVATSKNTGKTAKYTFYLSRRNSISTSVHTGLSLSSGRTYKGTRNLGSKETIGVDLKTAGLSYDVEWTFTAESYVNGKKQMASKSVKLDEKNTVIAFDSLTEEQFGEYQLNIYKKGTSYAYTTYTFKITRYTGYFSAAPKGNYTTYYRKKGESVTFNIGVKTDLKDTVYYQWYKDGIAIFGQTNSSLTIENIDYDDYGRYYCAVRCGENSVQTTDIKLKTDTGLELEFDYYNAGTTYYYLTKALTDTAEFSVKASSKTGRQIAYRWFKSSTAEHNAISGAVYPELKIENIKADDYGSYICEVTDGVMTKYAYFGIRGVSDELKWESTGGDKYINAGECAEFQAKAVCAAGYNISYKWQRYNEAEKRYEDIASASDSSYKTDAITDFDFGYTRYKCIASTEISDIERIFYVYNADRFDFNGTADRTWIFDDEAAVYTTTLKNNTNDTPKYQWYKKDDNGNFIPVKGADKDIYIALAPAVTATKSSMTYRCEVKAGKEESYVTKTKDFTTTIYKRTYLKDTLPQAKADDGYSFYAYRVDGASKLKITFSEDTLFDKNINYCSLAVLDKNGNKTSYVGSELSGKTITVDGDEATFMLFSNVSSYPTYDFSKQGYKVTKIESVKAADGGKDNNTSGDNSNNGGKDDNNNTSGDNSNNGGNSGNNGSSGTKKVTKVKKKISIGLKESVSLYLKGAKYKTSKKKYVTVSKKGVIKGKKKGKSTVTVTTAKKIITYTVTVKAAPKKIKKVSPSKIKLKVKKTKKIKVTLPKNTASYKISFKSSNKKIVKVDSKGKVKALKKGRAKITIKTFNGKKKTIKVTVKK</sequence>
<keyword evidence="4" id="KW-1185">Reference proteome</keyword>
<accession>A0AAW3JRJ9</accession>
<dbReference type="Gene3D" id="2.60.40.2700">
    <property type="match status" value="1"/>
</dbReference>
<feature type="compositionally biased region" description="Low complexity" evidence="1">
    <location>
        <begin position="1552"/>
        <end position="1591"/>
    </location>
</feature>
<dbReference type="InterPro" id="IPR036179">
    <property type="entry name" value="Ig-like_dom_sf"/>
</dbReference>
<feature type="region of interest" description="Disordered" evidence="1">
    <location>
        <begin position="1547"/>
        <end position="1592"/>
    </location>
</feature>
<evidence type="ECO:0000313" key="3">
    <source>
        <dbReference type="EMBL" id="KQC84980.1"/>
    </source>
</evidence>
<feature type="domain" description="Ig-like" evidence="2">
    <location>
        <begin position="329"/>
        <end position="419"/>
    </location>
</feature>
<dbReference type="InterPro" id="IPR007110">
    <property type="entry name" value="Ig-like_dom"/>
</dbReference>
<organism evidence="3 4">
    <name type="scientific">Butyribacter intestini</name>
    <dbReference type="NCBI Taxonomy" id="1703332"/>
    <lineage>
        <taxon>Bacteria</taxon>
        <taxon>Bacillati</taxon>
        <taxon>Bacillota</taxon>
        <taxon>Clostridia</taxon>
        <taxon>Lachnospirales</taxon>
        <taxon>Lachnospiraceae</taxon>
        <taxon>Butyribacter</taxon>
    </lineage>
</organism>
<dbReference type="PANTHER" id="PTHR46013:SF4">
    <property type="entry name" value="B-CELL RECEPTOR CD22-RELATED"/>
    <property type="match status" value="1"/>
</dbReference>
<dbReference type="InterPro" id="IPR003343">
    <property type="entry name" value="Big_2"/>
</dbReference>
<reference evidence="3 4" key="1">
    <citation type="submission" date="2015-10" db="EMBL/GenBank/DDBJ databases">
        <title>Butyribacter intestini gen. nov., sp. nov., a butyric acid-producing bacterium of the family Lachnospiraceae isolated from the human faeces.</title>
        <authorList>
            <person name="Zou Y."/>
            <person name="Xue W."/>
            <person name="Luo G."/>
            <person name="Lv M."/>
        </authorList>
    </citation>
    <scope>NUCLEOTIDE SEQUENCE [LARGE SCALE GENOMIC DNA]</scope>
    <source>
        <strain evidence="3 4">TF01-11</strain>
    </source>
</reference>
<evidence type="ECO:0000256" key="1">
    <source>
        <dbReference type="SAM" id="MobiDB-lite"/>
    </source>
</evidence>
<name>A0AAW3JRJ9_9FIRM</name>
<feature type="domain" description="Ig-like" evidence="2">
    <location>
        <begin position="666"/>
        <end position="745"/>
    </location>
</feature>
<dbReference type="CDD" id="cd00096">
    <property type="entry name" value="Ig"/>
    <property type="match status" value="1"/>
</dbReference>
<dbReference type="PROSITE" id="PS50835">
    <property type="entry name" value="IG_LIKE"/>
    <property type="match status" value="6"/>
</dbReference>
<dbReference type="InterPro" id="IPR013783">
    <property type="entry name" value="Ig-like_fold"/>
</dbReference>
<dbReference type="SUPFAM" id="SSF49373">
    <property type="entry name" value="Invasin/intimin cell-adhesion fragments"/>
    <property type="match status" value="2"/>
</dbReference>
<dbReference type="SUPFAM" id="SSF48726">
    <property type="entry name" value="Immunoglobulin"/>
    <property type="match status" value="3"/>
</dbReference>
<gene>
    <name evidence="3" type="ORF">APZ18_09715</name>
</gene>
<feature type="domain" description="Ig-like" evidence="2">
    <location>
        <begin position="853"/>
        <end position="942"/>
    </location>
</feature>
<dbReference type="SMART" id="SM00635">
    <property type="entry name" value="BID_2"/>
    <property type="match status" value="1"/>
</dbReference>
<evidence type="ECO:0000259" key="2">
    <source>
        <dbReference type="PROSITE" id="PS50835"/>
    </source>
</evidence>
<dbReference type="InterPro" id="IPR003599">
    <property type="entry name" value="Ig_sub"/>
</dbReference>
<feature type="domain" description="Ig-like" evidence="2">
    <location>
        <begin position="761"/>
        <end position="846"/>
    </location>
</feature>
<feature type="domain" description="Ig-like" evidence="2">
    <location>
        <begin position="1064"/>
        <end position="1144"/>
    </location>
</feature>